<dbReference type="Gene3D" id="3.40.50.720">
    <property type="entry name" value="NAD(P)-binding Rossmann-like Domain"/>
    <property type="match status" value="1"/>
</dbReference>
<evidence type="ECO:0000313" key="2">
    <source>
        <dbReference type="EMBL" id="GID74403.1"/>
    </source>
</evidence>
<comment type="caution">
    <text evidence="2">The sequence shown here is derived from an EMBL/GenBank/DDBJ whole genome shotgun (WGS) entry which is preliminary data.</text>
</comment>
<reference evidence="2 3" key="1">
    <citation type="submission" date="2021-01" db="EMBL/GenBank/DDBJ databases">
        <title>Whole genome shotgun sequence of Actinoplanes deccanensis NBRC 13994.</title>
        <authorList>
            <person name="Komaki H."/>
            <person name="Tamura T."/>
        </authorList>
    </citation>
    <scope>NUCLEOTIDE SEQUENCE [LARGE SCALE GENOMIC DNA]</scope>
    <source>
        <strain evidence="2 3">NBRC 13994</strain>
    </source>
</reference>
<organism evidence="2 3">
    <name type="scientific">Paractinoplanes deccanensis</name>
    <dbReference type="NCBI Taxonomy" id="113561"/>
    <lineage>
        <taxon>Bacteria</taxon>
        <taxon>Bacillati</taxon>
        <taxon>Actinomycetota</taxon>
        <taxon>Actinomycetes</taxon>
        <taxon>Micromonosporales</taxon>
        <taxon>Micromonosporaceae</taxon>
        <taxon>Paractinoplanes</taxon>
    </lineage>
</organism>
<gene>
    <name evidence="2" type="ORF">Ade02nite_30440</name>
</gene>
<keyword evidence="3" id="KW-1185">Reference proteome</keyword>
<dbReference type="InterPro" id="IPR051604">
    <property type="entry name" value="Ergot_Alk_Oxidoreductase"/>
</dbReference>
<dbReference type="PANTHER" id="PTHR43162">
    <property type="match status" value="1"/>
</dbReference>
<dbReference type="PANTHER" id="PTHR43162:SF1">
    <property type="entry name" value="PRESTALK A DIFFERENTIATION PROTEIN A"/>
    <property type="match status" value="1"/>
</dbReference>
<dbReference type="InterPro" id="IPR008030">
    <property type="entry name" value="NmrA-like"/>
</dbReference>
<dbReference type="Pfam" id="PF05368">
    <property type="entry name" value="NmrA"/>
    <property type="match status" value="1"/>
</dbReference>
<protein>
    <submittedName>
        <fullName evidence="2">NmrA family transcriptional regulator</fullName>
    </submittedName>
</protein>
<dbReference type="EMBL" id="BOMI01000059">
    <property type="protein sequence ID" value="GID74403.1"/>
    <property type="molecule type" value="Genomic_DNA"/>
</dbReference>
<evidence type="ECO:0000313" key="3">
    <source>
        <dbReference type="Proteomes" id="UP000609879"/>
    </source>
</evidence>
<dbReference type="SUPFAM" id="SSF51735">
    <property type="entry name" value="NAD(P)-binding Rossmann-fold domains"/>
    <property type="match status" value="1"/>
</dbReference>
<dbReference type="Proteomes" id="UP000609879">
    <property type="component" value="Unassembled WGS sequence"/>
</dbReference>
<dbReference type="InterPro" id="IPR036291">
    <property type="entry name" value="NAD(P)-bd_dom_sf"/>
</dbReference>
<accession>A0ABQ3Y355</accession>
<feature type="domain" description="NmrA-like" evidence="1">
    <location>
        <begin position="6"/>
        <end position="234"/>
    </location>
</feature>
<proteinExistence type="predicted"/>
<evidence type="ECO:0000259" key="1">
    <source>
        <dbReference type="Pfam" id="PF05368"/>
    </source>
</evidence>
<sequence length="295" mass="31788">MIFGMTVLVVGATGSVGAHTTSALLARGADVRALVRGADRAAALPDGVTPVLGDLRDEAAVTAALTGVTAALYTTPHDPDEERLAEIFASACERLGVRLVFCGVYAGGLLRVIYEMFLPHYRGKVRIGARMRRSPVCDVVLAPTNFYQNDEIVKSDILGGRYPLPAHPRGVNRVDLRDVGEVLARALTDPTFPAVTGTLAGPASISGREAAETWAAELGRPVEYQDAESTWFAALARGLSGQKLQDFRKTYRLLSRVPVPTKPRDVEMITRLLGHPPRPYADYVHDTAAEWAVEA</sequence>
<name>A0ABQ3Y355_9ACTN</name>